<evidence type="ECO:0000256" key="11">
    <source>
        <dbReference type="ARBA" id="ARBA00046227"/>
    </source>
</evidence>
<dbReference type="PROSITE" id="PS52048">
    <property type="entry name" value="UCH_DOMAIN"/>
    <property type="match status" value="1"/>
</dbReference>
<evidence type="ECO:0000259" key="17">
    <source>
        <dbReference type="PROSITE" id="PS52048"/>
    </source>
</evidence>
<comment type="subunit">
    <text evidence="12">Catalytic component of the polycomb repressive deubiquitinase (PR-DUB) complex, at least composed of caly/calypso, Asx and sba (MBD5/6 homolog). The PR-DUB complex associates with nucleosomes to mediate deubiquitination of histone H2AK118ub1 substrates; the association requires the positively charged C-terminal tail of caly, probably due to direct binding of DNA. Interacts (via ULD domain) with Asx (via DEUBAD domain); the interaction produces a stable heterodimer with a composite binding site for ubiquitin. Homodimerizes (via coiled-coil hinge-region between the UCH and ULD domains) to mediate assembly of 2 copies of the caly-Asx heterodimer into a bisymmetric tetramer; dimerization enhances PR-DUB association with nucleosomes.</text>
</comment>
<dbReference type="Pfam" id="PF01088">
    <property type="entry name" value="Peptidase_C12"/>
    <property type="match status" value="1"/>
</dbReference>
<dbReference type="InterPro" id="IPR027523">
    <property type="entry name" value="CLU_prot"/>
</dbReference>
<evidence type="ECO:0000256" key="10">
    <source>
        <dbReference type="ARBA" id="ARBA00023242"/>
    </source>
</evidence>
<feature type="compositionally biased region" description="Polar residues" evidence="15">
    <location>
        <begin position="1903"/>
        <end position="1912"/>
    </location>
</feature>
<feature type="site" description="Important for enzyme activity" evidence="14">
    <location>
        <position position="1638"/>
    </location>
</feature>
<evidence type="ECO:0000313" key="19">
    <source>
        <dbReference type="Proteomes" id="UP000076407"/>
    </source>
</evidence>
<protein>
    <recommendedName>
        <fullName evidence="13">Clustered mitochondria protein homolog</fullName>
    </recommendedName>
</protein>
<dbReference type="Pfam" id="PF15044">
    <property type="entry name" value="CLU_N"/>
    <property type="match status" value="1"/>
</dbReference>
<dbReference type="Pfam" id="PF13374">
    <property type="entry name" value="TPR_10"/>
    <property type="match status" value="1"/>
</dbReference>
<dbReference type="FunFam" id="1.25.40.10:FF:000099">
    <property type="entry name" value="Clustered mitochondria protein homolog"/>
    <property type="match status" value="1"/>
</dbReference>
<dbReference type="HAMAP" id="MF_03013">
    <property type="entry name" value="CLU"/>
    <property type="match status" value="1"/>
</dbReference>
<dbReference type="FunFam" id="1.20.58.860:FF:000006">
    <property type="entry name" value="Ubiquitin carboxyl-terminal hydrolase"/>
    <property type="match status" value="1"/>
</dbReference>
<feature type="domain" description="UCH catalytic" evidence="17">
    <location>
        <begin position="1458"/>
        <end position="1686"/>
    </location>
</feature>
<keyword evidence="6 14" id="KW-0833">Ubl conjugation pathway</keyword>
<feature type="domain" description="Clu" evidence="16">
    <location>
        <begin position="375"/>
        <end position="617"/>
    </location>
</feature>
<evidence type="ECO:0000256" key="8">
    <source>
        <dbReference type="ARBA" id="ARBA00022807"/>
    </source>
</evidence>
<dbReference type="VEuPathDB" id="VectorBase:AQUA009064"/>
<evidence type="ECO:0000256" key="3">
    <source>
        <dbReference type="ARBA" id="ARBA00007182"/>
    </source>
</evidence>
<dbReference type="PROSITE" id="PS51823">
    <property type="entry name" value="CLU"/>
    <property type="match status" value="1"/>
</dbReference>
<dbReference type="InterPro" id="IPR028275">
    <property type="entry name" value="CLU_N"/>
</dbReference>
<dbReference type="GO" id="GO:0048312">
    <property type="term" value="P:intracellular distribution of mitochondria"/>
    <property type="evidence" value="ECO:0007669"/>
    <property type="project" value="TreeGrafter"/>
</dbReference>
<name>A0A182XGU6_ANOQN</name>
<accession>A0A182XGU6</accession>
<sequence length="1944" mass="215357">MAKNKKQNGKAKTPPVVAAAAGEQKETIGNGHAEQNGLNGHASSEESDPAAAGPNESADDKSAGVAGGGETEQQQQQQQEDDVMRLMQETGFTVQVLSPGVEPLSIQVSSMELVQEIHQLLMDREDTCHRTCFSLQLDSRTLDNFAELKNIDGLQEGSVIRVVEEPYTMREARIHVRHVRDLLKSLDPADAYNGVDCSSLTFLHTITMGDIMEKKKTRQESVDCTPPDFIMPGARERPLLPLQPGTGKKGTPQPLKVLTTSAWNPPPGPRKLHGDLMYLYVVTMEDKRLHISACSRGFYVNQSTDDAFNPQPANPSYLSHSLIDLLSQISATFRRCFAQMQKKRTQRHPFERVATPYQVYTWTAPALEHTIDAIRAEDTFSSKLGYEEHIPGQTRDWNEELQTTRELPRATLPERLLRERAIFKVHSDFVTAATRGAMAVIDGNVMPINPGEDAKTQMFIWNNIFFSLGFDVRDHYKELGGDAAAFVAPRNDLHGVRVYSAVDVEGLYTLGTVVIDYRGYRVTAQSIIPGILEREQDQSVVYGSIDFGKTVLSHPKYLELLNAAGKHLKILPHSVYNDKEEAIELCSSVECKGIIGNDGRHYILDLLRTFPPDVNFLALPAEEEAVGKESRAMGFPIEHRHKLCCLRQELLEAFVENRYLMFMKHAAVQLQQCVKMKQEQKAAAAQKTEEGGKQAAIEAAAPAEGDKTPAKDAKDGKEAGKDANDGKEEASTKEATAAAAATARSVPKPDSEDAKKLVESLISSDQKNESMEVVKRACEAVGSLKEYEFNIRFNPDVYSPGIRHVDEEPNAAGSLRRQKQLVKDAAEFLVKHQIPSFVHECLDHTSAPMDGVTLTELLHNRGINVRYLGKVVDQLAKIKQLEYLHTIAVSELIVRAAKHLFTAYLQQTDVMSMAAAISHFLNCFLTVSTGGYQPVANGTGADGDGQLADEFGPKAGGKKQNKQSKRGGGGGGGKGAAGGGRKATFSVPSSDNCEWTALTSKTLWAQIRQELKAYWDFELTVEQPAKEGKESKAAVIDSIEPLIGAFKLQKISLLRSFCLKTGVQILLQEYAFEQRNRPAFTDADIVNVFPVVKHINPRASDAYNFYTTGQTKIQQGYLQDGYGLISEALNLLNNVYGAMHPENAQCLRMLARLSYIMGDPQEALAIQQRAVLMSERVNGVDHPYTISEYGHLALYCFANSQITTALKLLYRARYLATIVCGENHPDIALMDYELSLRFLEHALALNIRYYGEKSLKVAVSYHLVARTQSCMGDFRSALVNEKETYAIYKQQLGENHEKTQESSECLRHLTQQAVVLQKKMNYANGKLLSTGLPPIHIQPPSMGSVLDMLNAINGIIFVQISSKEIANFKNEIEKRQKEAGAQSQQPGGGPVQANQEEVDQMLMETMQKTAAGIPFEEQDGEKKDGAAVEKKPAEYAQASARKSYAMAMPVDINRLNDGWLELESDPGLFTLLLEDFGVKGVQVEEIYDLQKNLEGQVYGFIFLFRWIEERRARRKIVETTDIYVKDEDAVNNIFFAQQVVPNSCATHALLSVLLNCSDIDLGQTLSRLKMHTKGMSPENKGWAIGNTPELACAHNSHAMPQARRRMDRNSGVSTGRFTGEAFHFVSFVPIEGRLFELDGLKPFPMDHGPWAEKEAWTDKFRRVMSDRLGITTGEQDIRFNLMAVVPDRRIAITHKLKMLRTNQTIVSAALEKLLKSEKKEATSAATAGGSRTLSATVKKEADETTPVKLSDEYSELLAIKEEKQPDQPSSSSSSVAVSKELESFVSMNSSSDSVEIIGEPDIKPEPDHSSPPSPPSSFIGAGTFSPKDLLSLLKNLESEIAITEQHLCDENEKRDRFKLDDCRRTHNYDEFICTFLSMLAHQGVLAELVSQDLIATRKPSMGGIQNSASRAISRSYKKAATNGTSPKAPGSKRRRGRAKCRKRN</sequence>
<dbReference type="Proteomes" id="UP000076407">
    <property type="component" value="Unassembled WGS sequence"/>
</dbReference>
<dbReference type="InterPro" id="IPR036959">
    <property type="entry name" value="Peptidase_C12_UCH_sf"/>
</dbReference>
<dbReference type="Gene3D" id="3.30.2280.10">
    <property type="entry name" value="Hypothetical protein (hspc210)"/>
    <property type="match status" value="1"/>
</dbReference>
<dbReference type="Pfam" id="PF13236">
    <property type="entry name" value="CLU"/>
    <property type="match status" value="1"/>
</dbReference>
<dbReference type="GO" id="GO:0006511">
    <property type="term" value="P:ubiquitin-dependent protein catabolic process"/>
    <property type="evidence" value="ECO:0007669"/>
    <property type="project" value="UniProtKB-UniRule"/>
</dbReference>
<feature type="site" description="Transition state stabilizer" evidence="14">
    <location>
        <position position="1538"/>
    </location>
</feature>
<comment type="similarity">
    <text evidence="3">Belongs to the peptidase C12 family. BAP1 subfamily.</text>
</comment>
<feature type="compositionally biased region" description="Basic residues" evidence="15">
    <location>
        <begin position="956"/>
        <end position="965"/>
    </location>
</feature>
<keyword evidence="9" id="KW-0156">Chromatin regulator</keyword>
<keyword evidence="10" id="KW-0539">Nucleus</keyword>
<evidence type="ECO:0000256" key="7">
    <source>
        <dbReference type="ARBA" id="ARBA00022801"/>
    </source>
</evidence>
<evidence type="ECO:0000256" key="13">
    <source>
        <dbReference type="HAMAP-Rule" id="MF_03013"/>
    </source>
</evidence>
<dbReference type="Pfam" id="PF13424">
    <property type="entry name" value="TPR_12"/>
    <property type="match status" value="1"/>
</dbReference>
<dbReference type="Gene3D" id="1.25.40.10">
    <property type="entry name" value="Tetratricopeptide repeat domain"/>
    <property type="match status" value="2"/>
</dbReference>
<feature type="compositionally biased region" description="Gly residues" evidence="15">
    <location>
        <begin position="966"/>
        <end position="981"/>
    </location>
</feature>
<evidence type="ECO:0000256" key="9">
    <source>
        <dbReference type="ARBA" id="ARBA00022853"/>
    </source>
</evidence>
<feature type="region of interest" description="Disordered" evidence="15">
    <location>
        <begin position="685"/>
        <end position="754"/>
    </location>
</feature>
<dbReference type="PANTHER" id="PTHR12601">
    <property type="entry name" value="EUKARYOTIC TRANSLATION INITIATION FACTOR 3 SUBUNIT EIF-3"/>
    <property type="match status" value="1"/>
</dbReference>
<evidence type="ECO:0000256" key="2">
    <source>
        <dbReference type="ARBA" id="ARBA00004123"/>
    </source>
</evidence>
<dbReference type="PROSITE" id="PS52049">
    <property type="entry name" value="ULD"/>
    <property type="match status" value="1"/>
</dbReference>
<feature type="compositionally biased region" description="Basic residues" evidence="15">
    <location>
        <begin position="1930"/>
        <end position="1944"/>
    </location>
</feature>
<evidence type="ECO:0000256" key="15">
    <source>
        <dbReference type="SAM" id="MobiDB-lite"/>
    </source>
</evidence>
<evidence type="ECO:0000256" key="5">
    <source>
        <dbReference type="ARBA" id="ARBA00022670"/>
    </source>
</evidence>
<dbReference type="InterPro" id="IPR001578">
    <property type="entry name" value="Peptidase_C12_UCH"/>
</dbReference>
<evidence type="ECO:0000259" key="16">
    <source>
        <dbReference type="PROSITE" id="PS51823"/>
    </source>
</evidence>
<dbReference type="InterPro" id="IPR041507">
    <property type="entry name" value="UCH_C"/>
</dbReference>
<dbReference type="FunFam" id="3.30.2280.10:FF:000001">
    <property type="entry name" value="Clustered mitochondria (CluA/CLU1) homolog"/>
    <property type="match status" value="1"/>
</dbReference>
<keyword evidence="7 14" id="KW-0378">Hydrolase</keyword>
<dbReference type="GO" id="GO:0003729">
    <property type="term" value="F:mRNA binding"/>
    <property type="evidence" value="ECO:0007669"/>
    <property type="project" value="TreeGrafter"/>
</dbReference>
<dbReference type="STRING" id="34691.A0A182XGU6"/>
<comment type="subcellular location">
    <subcellularLocation>
        <location evidence="13">Cytoplasm</location>
    </subcellularLocation>
    <subcellularLocation>
        <location evidence="2">Nucleus</location>
    </subcellularLocation>
</comment>
<dbReference type="CDD" id="cd09617">
    <property type="entry name" value="Peptidase_C12_UCH37_BAP1"/>
    <property type="match status" value="1"/>
</dbReference>
<comment type="function">
    <text evidence="13">mRNA-binding protein involved in proper cytoplasmic distribution of mitochondria.</text>
</comment>
<dbReference type="Pfam" id="PF12807">
    <property type="entry name" value="eIF3_p135"/>
    <property type="match status" value="1"/>
</dbReference>
<dbReference type="GO" id="GO:0006325">
    <property type="term" value="P:chromatin organization"/>
    <property type="evidence" value="ECO:0007669"/>
    <property type="project" value="UniProtKB-KW"/>
</dbReference>
<keyword evidence="5 14" id="KW-0645">Protease</keyword>
<comment type="catalytic activity">
    <reaction evidence="1 14">
        <text>Thiol-dependent hydrolysis of ester, thioester, amide, peptide and isopeptide bonds formed by the C-terminal Gly of ubiquitin (a 76-residue protein attached to proteins as an intracellular targeting signal).</text>
        <dbReference type="EC" id="3.4.19.12"/>
    </reaction>
</comment>
<dbReference type="GO" id="GO:0005634">
    <property type="term" value="C:nucleus"/>
    <property type="evidence" value="ECO:0007669"/>
    <property type="project" value="UniProtKB-SubCell"/>
</dbReference>
<dbReference type="InterPro" id="IPR023231">
    <property type="entry name" value="GSKIP_dom_sf"/>
</dbReference>
<dbReference type="SUPFAM" id="SSF54001">
    <property type="entry name" value="Cysteine proteinases"/>
    <property type="match status" value="1"/>
</dbReference>
<reference evidence="18" key="1">
    <citation type="submission" date="2020-05" db="UniProtKB">
        <authorList>
            <consortium name="EnsemblMetazoa"/>
        </authorList>
    </citation>
    <scope>IDENTIFICATION</scope>
    <source>
        <strain evidence="18">SANGQUA</strain>
    </source>
</reference>
<dbReference type="InterPro" id="IPR038765">
    <property type="entry name" value="Papain-like_cys_pep_sf"/>
</dbReference>
<feature type="compositionally biased region" description="Low complexity" evidence="15">
    <location>
        <begin position="1722"/>
        <end position="1736"/>
    </location>
</feature>
<dbReference type="GO" id="GO:0005737">
    <property type="term" value="C:cytoplasm"/>
    <property type="evidence" value="ECO:0007669"/>
    <property type="project" value="UniProtKB-SubCell"/>
</dbReference>
<proteinExistence type="inferred from homology"/>
<feature type="compositionally biased region" description="Low complexity" evidence="15">
    <location>
        <begin position="733"/>
        <end position="743"/>
    </location>
</feature>
<evidence type="ECO:0000313" key="18">
    <source>
        <dbReference type="EnsemblMetazoa" id="AQUA009064-PA"/>
    </source>
</evidence>
<dbReference type="SUPFAM" id="SSF48452">
    <property type="entry name" value="TPR-like"/>
    <property type="match status" value="1"/>
</dbReference>
<evidence type="ECO:0000256" key="6">
    <source>
        <dbReference type="ARBA" id="ARBA00022786"/>
    </source>
</evidence>
<evidence type="ECO:0000256" key="4">
    <source>
        <dbReference type="ARBA" id="ARBA00022490"/>
    </source>
</evidence>
<feature type="compositionally biased region" description="Low complexity" evidence="15">
    <location>
        <begin position="10"/>
        <end position="22"/>
    </location>
</feature>
<feature type="compositionally biased region" description="Basic and acidic residues" evidence="15">
    <location>
        <begin position="704"/>
        <end position="732"/>
    </location>
</feature>
<dbReference type="SUPFAM" id="SSF103107">
    <property type="entry name" value="Hypothetical protein c14orf129, hspc210"/>
    <property type="match status" value="1"/>
</dbReference>
<feature type="active site" description="Nucleophile" evidence="14">
    <location>
        <position position="1544"/>
    </location>
</feature>
<feature type="active site" description="Proton donor" evidence="14">
    <location>
        <position position="1623"/>
    </location>
</feature>
<evidence type="ECO:0000256" key="14">
    <source>
        <dbReference type="PROSITE-ProRule" id="PRU01393"/>
    </source>
</evidence>
<feature type="region of interest" description="Disordered" evidence="15">
    <location>
        <begin position="1"/>
        <end position="81"/>
    </location>
</feature>
<comment type="similarity">
    <text evidence="13">Belongs to the CLU family.</text>
</comment>
<dbReference type="InterPro" id="IPR011990">
    <property type="entry name" value="TPR-like_helical_dom_sf"/>
</dbReference>
<dbReference type="Pfam" id="PF18031">
    <property type="entry name" value="UCH_C"/>
    <property type="match status" value="1"/>
</dbReference>
<keyword evidence="13" id="KW-0694">RNA-binding</keyword>
<dbReference type="InterPro" id="IPR025697">
    <property type="entry name" value="CLU_dom"/>
</dbReference>
<keyword evidence="4 13" id="KW-0963">Cytoplasm</keyword>
<comment type="function">
    <text evidence="11">Catalytic component of the polycomb repressive deubiquitinase (PR-DUB) complex, a complex that specifically mediates deubiquitination of histone H2A monoubiquitinated at 'Lys-119' (H2AK118ub1). Mediates bisymmetric organization of the PR-DUB complex and is involved in association with nucleosomes to mediate deubiquitination. Does not deubiquitinate monoubiquitinated histone H2B. Required to maintain the transcriptionally repressive state of homeotic genes throughout development. The PR-DUB complex has weak or no activity toward 'Lys-48'- and 'Lys-63'-linked polyubiquitin chains. Polycomb group (PcG) protein.</text>
</comment>
<feature type="region of interest" description="Disordered" evidence="15">
    <location>
        <begin position="1899"/>
        <end position="1944"/>
    </location>
</feature>
<feature type="region of interest" description="Disordered" evidence="15">
    <location>
        <begin position="1786"/>
        <end position="1821"/>
    </location>
</feature>
<dbReference type="GO" id="GO:0007005">
    <property type="term" value="P:mitochondrion organization"/>
    <property type="evidence" value="ECO:0007669"/>
    <property type="project" value="UniProtKB-UniRule"/>
</dbReference>
<feature type="compositionally biased region" description="Low complexity" evidence="15">
    <location>
        <begin position="693"/>
        <end position="703"/>
    </location>
</feature>
<dbReference type="InterPro" id="IPR033646">
    <property type="entry name" value="CLU-central"/>
</dbReference>
<dbReference type="GO" id="GO:0004843">
    <property type="term" value="F:cysteine-type deubiquitinase activity"/>
    <property type="evidence" value="ECO:0007669"/>
    <property type="project" value="UniProtKB-UniRule"/>
</dbReference>
<dbReference type="CDD" id="cd15466">
    <property type="entry name" value="CLU-central"/>
    <property type="match status" value="1"/>
</dbReference>
<dbReference type="PANTHER" id="PTHR12601:SF6">
    <property type="entry name" value="CLUSTERED MITOCHONDRIA PROTEIN HOMOLOG"/>
    <property type="match status" value="1"/>
</dbReference>
<keyword evidence="8 14" id="KW-0788">Thiol protease</keyword>
<keyword evidence="19" id="KW-1185">Reference proteome</keyword>
<dbReference type="PRINTS" id="PR00707">
    <property type="entry name" value="UBCTHYDRLASE"/>
</dbReference>
<organism evidence="18 19">
    <name type="scientific">Anopheles quadriannulatus</name>
    <name type="common">Mosquito</name>
    <dbReference type="NCBI Taxonomy" id="34691"/>
    <lineage>
        <taxon>Eukaryota</taxon>
        <taxon>Metazoa</taxon>
        <taxon>Ecdysozoa</taxon>
        <taxon>Arthropoda</taxon>
        <taxon>Hexapoda</taxon>
        <taxon>Insecta</taxon>
        <taxon>Pterygota</taxon>
        <taxon>Neoptera</taxon>
        <taxon>Endopterygota</taxon>
        <taxon>Diptera</taxon>
        <taxon>Nematocera</taxon>
        <taxon>Culicoidea</taxon>
        <taxon>Culicidae</taxon>
        <taxon>Anophelinae</taxon>
        <taxon>Anopheles</taxon>
    </lineage>
</organism>
<evidence type="ECO:0000256" key="12">
    <source>
        <dbReference type="ARBA" id="ARBA00049710"/>
    </source>
</evidence>
<dbReference type="Gene3D" id="1.20.58.860">
    <property type="match status" value="1"/>
</dbReference>
<feature type="region of interest" description="Disordered" evidence="15">
    <location>
        <begin position="943"/>
        <end position="989"/>
    </location>
</feature>
<dbReference type="FunFam" id="3.40.532.10:FF:000002">
    <property type="entry name" value="Ubiquitin carboxyl-terminal hydrolase"/>
    <property type="match status" value="1"/>
</dbReference>
<evidence type="ECO:0000256" key="1">
    <source>
        <dbReference type="ARBA" id="ARBA00000707"/>
    </source>
</evidence>
<dbReference type="Gene3D" id="3.40.532.10">
    <property type="entry name" value="Peptidase C12, ubiquitin carboxyl-terminal hydrolase"/>
    <property type="match status" value="1"/>
</dbReference>
<dbReference type="EnsemblMetazoa" id="AQUA009064-RA">
    <property type="protein sequence ID" value="AQUA009064-PA"/>
    <property type="gene ID" value="AQUA009064"/>
</dbReference>
<feature type="region of interest" description="Disordered" evidence="15">
    <location>
        <begin position="1720"/>
        <end position="1746"/>
    </location>
</feature>